<feature type="region of interest" description="Disordered" evidence="1">
    <location>
        <begin position="437"/>
        <end position="489"/>
    </location>
</feature>
<dbReference type="EMBL" id="BEYU01000005">
    <property type="protein sequence ID" value="GBG24264.1"/>
    <property type="molecule type" value="Genomic_DNA"/>
</dbReference>
<proteinExistence type="predicted"/>
<organism evidence="3 4">
    <name type="scientific">Hondaea fermentalgiana</name>
    <dbReference type="NCBI Taxonomy" id="2315210"/>
    <lineage>
        <taxon>Eukaryota</taxon>
        <taxon>Sar</taxon>
        <taxon>Stramenopiles</taxon>
        <taxon>Bigyra</taxon>
        <taxon>Labyrinthulomycetes</taxon>
        <taxon>Thraustochytrida</taxon>
        <taxon>Thraustochytriidae</taxon>
        <taxon>Hondaea</taxon>
    </lineage>
</organism>
<dbReference type="InParanoid" id="A0A2R5G994"/>
<feature type="region of interest" description="Disordered" evidence="1">
    <location>
        <begin position="1"/>
        <end position="21"/>
    </location>
</feature>
<gene>
    <name evidence="3" type="ORF">FCC1311_004822</name>
</gene>
<keyword evidence="4" id="KW-1185">Reference proteome</keyword>
<reference evidence="3 4" key="1">
    <citation type="submission" date="2017-12" db="EMBL/GenBank/DDBJ databases">
        <title>Sequencing, de novo assembly and annotation of complete genome of a new Thraustochytrid species, strain FCC1311.</title>
        <authorList>
            <person name="Sedici K."/>
            <person name="Godart F."/>
            <person name="Aiese Cigliano R."/>
            <person name="Sanseverino W."/>
            <person name="Barakat M."/>
            <person name="Ortet P."/>
            <person name="Marechal E."/>
            <person name="Cagnac O."/>
            <person name="Amato A."/>
        </authorList>
    </citation>
    <scope>NUCLEOTIDE SEQUENCE [LARGE SCALE GENOMIC DNA]</scope>
</reference>
<keyword evidence="2" id="KW-0472">Membrane</keyword>
<sequence length="685" mass="75613">MPLQEQRANPHDSPVQTTSLLPYPSSVASSMSSSCTFASPELSARLGMPRQVVCEISPGKWKLDVWIPEGAQGPLENHRVMGKLTGNAIRQLSVNAKTSDGSVDANLLLRSTRARASVVIDVPPKTVRDGDASSEKDDLGKDGDDDQEDEELVDGEEICTIDLVLRFETRAVLFPLVFSYQITQMTESSDSLMTRDEKEKTVDESLPPERYSLDWLERRFNKLAIDDKIKFAKIVAQAQADGWPTLQGACAATYDNAMGVRNMERASNYKTKALKLGLIRPFLLLVSMHPGRRAAWALSLDINIVRCSRFGDPHWEAYTILAHKRNGIVARARHTFREKVNPLSRSLDWYQLLHRVLFGIMSTRRASPLRLLQREQMDQELLRELKDAKVSKTVSAEWSQVQTLSAGPASLENLFAQQVFAARSDTIFPGGTFHIPATSSESCQSDHIEEEETGARSDEGSSERLGNMTNCSKSAADAEDGASRSAQDLSRDEFRKLAVEIVASSSELSAKAARLRKHGFVDEAHIAIAVLSAYKRAALPVAFHGTDATSFAQESANASSEETENETSRHMETPGVSWNAQWGSQADLFEQEFRDIVRIKMKQENNTLNITTVAGVAVPLILSSLAITPAPVAAVFIARAAVKRVCKDMPASLAAILSGLILQRLWLAMDDVALEPYYHDENLDL</sequence>
<feature type="transmembrane region" description="Helical" evidence="2">
    <location>
        <begin position="613"/>
        <end position="638"/>
    </location>
</feature>
<evidence type="ECO:0000313" key="4">
    <source>
        <dbReference type="Proteomes" id="UP000241890"/>
    </source>
</evidence>
<name>A0A2R5G994_9STRA</name>
<keyword evidence="2" id="KW-1133">Transmembrane helix</keyword>
<feature type="region of interest" description="Disordered" evidence="1">
    <location>
        <begin position="552"/>
        <end position="574"/>
    </location>
</feature>
<comment type="caution">
    <text evidence="3">The sequence shown here is derived from an EMBL/GenBank/DDBJ whole genome shotgun (WGS) entry which is preliminary data.</text>
</comment>
<dbReference type="AlphaFoldDB" id="A0A2R5G994"/>
<dbReference type="OrthoDB" id="10424754at2759"/>
<accession>A0A2R5G994</accession>
<feature type="region of interest" description="Disordered" evidence="1">
    <location>
        <begin position="120"/>
        <end position="152"/>
    </location>
</feature>
<feature type="transmembrane region" description="Helical" evidence="2">
    <location>
        <begin position="650"/>
        <end position="669"/>
    </location>
</feature>
<evidence type="ECO:0000256" key="2">
    <source>
        <dbReference type="SAM" id="Phobius"/>
    </source>
</evidence>
<dbReference type="PROSITE" id="PS51257">
    <property type="entry name" value="PROKAR_LIPOPROTEIN"/>
    <property type="match status" value="1"/>
</dbReference>
<feature type="compositionally biased region" description="Basic and acidic residues" evidence="1">
    <location>
        <begin position="126"/>
        <end position="142"/>
    </location>
</feature>
<feature type="compositionally biased region" description="Acidic residues" evidence="1">
    <location>
        <begin position="143"/>
        <end position="152"/>
    </location>
</feature>
<keyword evidence="2" id="KW-0812">Transmembrane</keyword>
<evidence type="ECO:0000256" key="1">
    <source>
        <dbReference type="SAM" id="MobiDB-lite"/>
    </source>
</evidence>
<evidence type="ECO:0000313" key="3">
    <source>
        <dbReference type="EMBL" id="GBG24264.1"/>
    </source>
</evidence>
<dbReference type="Proteomes" id="UP000241890">
    <property type="component" value="Unassembled WGS sequence"/>
</dbReference>
<feature type="compositionally biased region" description="Basic and acidic residues" evidence="1">
    <location>
        <begin position="453"/>
        <end position="462"/>
    </location>
</feature>
<protein>
    <submittedName>
        <fullName evidence="3">Uncharacterized protein</fullName>
    </submittedName>
</protein>